<dbReference type="InterPro" id="IPR011043">
    <property type="entry name" value="Gal_Oxase/kelch_b-propeller"/>
</dbReference>
<reference evidence="6" key="1">
    <citation type="submission" date="2020-03" db="EMBL/GenBank/DDBJ databases">
        <title>Draft Genome Sequence of Cylindrodendrum hubeiense.</title>
        <authorList>
            <person name="Buettner E."/>
            <person name="Kellner H."/>
        </authorList>
    </citation>
    <scope>NUCLEOTIDE SEQUENCE</scope>
    <source>
        <strain evidence="6">IHI 201604</strain>
    </source>
</reference>
<keyword evidence="1" id="KW-0880">Kelch repeat</keyword>
<evidence type="ECO:0000256" key="5">
    <source>
        <dbReference type="SAM" id="SignalP"/>
    </source>
</evidence>
<feature type="signal peptide" evidence="5">
    <location>
        <begin position="1"/>
        <end position="20"/>
    </location>
</feature>
<feature type="transmembrane region" description="Helical" evidence="4">
    <location>
        <begin position="481"/>
        <end position="502"/>
    </location>
</feature>
<feature type="chain" id="PRO_5040278454" description="Kelch repeat protein" evidence="5">
    <location>
        <begin position="21"/>
        <end position="560"/>
    </location>
</feature>
<proteinExistence type="predicted"/>
<accession>A0A9P5HGI7</accession>
<evidence type="ECO:0000256" key="1">
    <source>
        <dbReference type="ARBA" id="ARBA00022441"/>
    </source>
</evidence>
<dbReference type="PANTHER" id="PTHR46093:SF18">
    <property type="entry name" value="FIBRONECTIN TYPE-III DOMAIN-CONTAINING PROTEIN"/>
    <property type="match status" value="1"/>
</dbReference>
<evidence type="ECO:0000256" key="4">
    <source>
        <dbReference type="SAM" id="Phobius"/>
    </source>
</evidence>
<sequence>MMGLIELTAVLLAFVSLASGYGESPAKLEARATSTLNTSSPTTFRRRALHAIAILNDRLYIEGGETSPYNATDDTLTGVTNPLNTTLWIPLDSSWTNTTVTFTEIEQDEPLPINNLRLWADTGSSTLYRWGGDGPSGDTAVADDIDLWTIKVDDDGTGTWAIKTASNDDFFSDIYSGASGAGTVCEGLGLYLGGYGSSASDSRLSDTEFPARMPLPGLLTYNMTDRTWANQSTLPLNPLDGGTWTSGEALCIPGYGDNSLVFTLGGQTTPATSAARADSEFTDFSNITIYNPISNEWYWQAAGGDVPRGRTQLCAVGVKGNNTYDIYVYGGVDRSNDALSDISVLSIPGFQWFSLDVTSSARMRQTCAVVGQSQMLVLGGILSEWDWASADPWAQALGIFDLNTWEWSDKYDVDADEYTTPDTILDWYNDGGYSTVDWSGDEVKALFGTATAWPDTVSTSSASASASASSSSSSSTPVGPIVGGVVGGVAALALVGATYFFWRRKHSKKITDPYELATSSPKTELHSESTSPAVGVEEPVTLNPVELPGNGNHKPVELPG</sequence>
<evidence type="ECO:0000313" key="6">
    <source>
        <dbReference type="EMBL" id="KAF7557569.1"/>
    </source>
</evidence>
<dbReference type="SUPFAM" id="SSF50965">
    <property type="entry name" value="Galactose oxidase, central domain"/>
    <property type="match status" value="1"/>
</dbReference>
<dbReference type="Proteomes" id="UP000722485">
    <property type="component" value="Unassembled WGS sequence"/>
</dbReference>
<evidence type="ECO:0000313" key="7">
    <source>
        <dbReference type="Proteomes" id="UP000722485"/>
    </source>
</evidence>
<feature type="region of interest" description="Disordered" evidence="3">
    <location>
        <begin position="516"/>
        <end position="560"/>
    </location>
</feature>
<evidence type="ECO:0000256" key="3">
    <source>
        <dbReference type="SAM" id="MobiDB-lite"/>
    </source>
</evidence>
<keyword evidence="5" id="KW-0732">Signal</keyword>
<dbReference type="OrthoDB" id="540004at2759"/>
<keyword evidence="7" id="KW-1185">Reference proteome</keyword>
<evidence type="ECO:0000256" key="2">
    <source>
        <dbReference type="ARBA" id="ARBA00022737"/>
    </source>
</evidence>
<protein>
    <recommendedName>
        <fullName evidence="8">Kelch repeat protein</fullName>
    </recommendedName>
</protein>
<keyword evidence="2" id="KW-0677">Repeat</keyword>
<keyword evidence="4" id="KW-0812">Transmembrane</keyword>
<evidence type="ECO:0008006" key="8">
    <source>
        <dbReference type="Google" id="ProtNLM"/>
    </source>
</evidence>
<keyword evidence="4" id="KW-0472">Membrane</keyword>
<feature type="compositionally biased region" description="Polar residues" evidence="3">
    <location>
        <begin position="517"/>
        <end position="532"/>
    </location>
</feature>
<dbReference type="PANTHER" id="PTHR46093">
    <property type="entry name" value="ACYL-COA-BINDING DOMAIN-CONTAINING PROTEIN 5"/>
    <property type="match status" value="1"/>
</dbReference>
<organism evidence="6 7">
    <name type="scientific">Cylindrodendrum hubeiense</name>
    <dbReference type="NCBI Taxonomy" id="595255"/>
    <lineage>
        <taxon>Eukaryota</taxon>
        <taxon>Fungi</taxon>
        <taxon>Dikarya</taxon>
        <taxon>Ascomycota</taxon>
        <taxon>Pezizomycotina</taxon>
        <taxon>Sordariomycetes</taxon>
        <taxon>Hypocreomycetidae</taxon>
        <taxon>Hypocreales</taxon>
        <taxon>Nectriaceae</taxon>
        <taxon>Cylindrodendrum</taxon>
    </lineage>
</organism>
<gene>
    <name evidence="6" type="ORF">G7Z17_g591</name>
</gene>
<dbReference type="InterPro" id="IPR015915">
    <property type="entry name" value="Kelch-typ_b-propeller"/>
</dbReference>
<dbReference type="AlphaFoldDB" id="A0A9P5HGI7"/>
<comment type="caution">
    <text evidence="6">The sequence shown here is derived from an EMBL/GenBank/DDBJ whole genome shotgun (WGS) entry which is preliminary data.</text>
</comment>
<dbReference type="EMBL" id="JAANBB010000004">
    <property type="protein sequence ID" value="KAF7557569.1"/>
    <property type="molecule type" value="Genomic_DNA"/>
</dbReference>
<keyword evidence="4" id="KW-1133">Transmembrane helix</keyword>
<name>A0A9P5HGI7_9HYPO</name>
<dbReference type="Gene3D" id="2.120.10.80">
    <property type="entry name" value="Kelch-type beta propeller"/>
    <property type="match status" value="1"/>
</dbReference>
<dbReference type="SUPFAM" id="SSF117281">
    <property type="entry name" value="Kelch motif"/>
    <property type="match status" value="1"/>
</dbReference>